<dbReference type="EC" id="6.3.4.19" evidence="8"/>
<dbReference type="GO" id="GO:0032267">
    <property type="term" value="F:tRNA(Ile)-lysidine synthase activity"/>
    <property type="evidence" value="ECO:0007669"/>
    <property type="project" value="UniProtKB-EC"/>
</dbReference>
<evidence type="ECO:0000256" key="7">
    <source>
        <dbReference type="ARBA" id="ARBA00048539"/>
    </source>
</evidence>
<dbReference type="HAMAP" id="MF_01161">
    <property type="entry name" value="tRNA_Ile_lys_synt"/>
    <property type="match status" value="1"/>
</dbReference>
<accession>A0A4Y9VUZ2</accession>
<dbReference type="Gene3D" id="1.20.59.20">
    <property type="match status" value="1"/>
</dbReference>
<dbReference type="SUPFAM" id="SSF82829">
    <property type="entry name" value="MesJ substrate recognition domain-like"/>
    <property type="match status" value="1"/>
</dbReference>
<comment type="similarity">
    <text evidence="8">Belongs to the tRNA(Ile)-lysidine synthase family.</text>
</comment>
<keyword evidence="6 8" id="KW-0067">ATP-binding</keyword>
<dbReference type="InterPro" id="IPR012796">
    <property type="entry name" value="Lysidine-tRNA-synth_C"/>
</dbReference>
<dbReference type="GO" id="GO:0006400">
    <property type="term" value="P:tRNA modification"/>
    <property type="evidence" value="ECO:0007669"/>
    <property type="project" value="UniProtKB-UniRule"/>
</dbReference>
<dbReference type="Pfam" id="PF11734">
    <property type="entry name" value="TilS_C"/>
    <property type="match status" value="1"/>
</dbReference>
<feature type="domain" description="Lysidine-tRNA(Ile) synthetase C-terminal" evidence="9">
    <location>
        <begin position="408"/>
        <end position="481"/>
    </location>
</feature>
<organism evidence="10 11">
    <name type="scientific">Methylotenera oryzisoli</name>
    <dbReference type="NCBI Taxonomy" id="2080758"/>
    <lineage>
        <taxon>Bacteria</taxon>
        <taxon>Pseudomonadati</taxon>
        <taxon>Pseudomonadota</taxon>
        <taxon>Betaproteobacteria</taxon>
        <taxon>Nitrosomonadales</taxon>
        <taxon>Methylophilaceae</taxon>
        <taxon>Methylotenera</taxon>
    </lineage>
</organism>
<keyword evidence="3 8" id="KW-0436">Ligase</keyword>
<evidence type="ECO:0000256" key="2">
    <source>
        <dbReference type="ARBA" id="ARBA00022490"/>
    </source>
</evidence>
<comment type="domain">
    <text evidence="8">The N-terminal region contains the highly conserved SGGXDS motif, predicted to be a P-loop motif involved in ATP binding.</text>
</comment>
<dbReference type="OrthoDB" id="9807403at2"/>
<keyword evidence="2 8" id="KW-0963">Cytoplasm</keyword>
<name>A0A4Y9VUZ2_9PROT</name>
<dbReference type="Pfam" id="PF01171">
    <property type="entry name" value="ATP_bind_3"/>
    <property type="match status" value="1"/>
</dbReference>
<dbReference type="GO" id="GO:0005524">
    <property type="term" value="F:ATP binding"/>
    <property type="evidence" value="ECO:0007669"/>
    <property type="project" value="UniProtKB-UniRule"/>
</dbReference>
<sequence>MANSKKLLKSKASVKRAGKLALASQPDSNALHPVLSELHSFLSQHLFSSKCLAVDAHSLIQPLAATPKLLLALSGGLDSSVLLHLLATLMPSLGFELHALHVHHGLSPNADAWAALCEQQCQLLQVPITITHVKVDQASKLGVEAAARLLRYQALFDELRAIQADFVVTAHHQDDQAETLLLQLLRGAGVKGLSSMATVDQTRSLMRPLLGVARQSLFDYAIQHNLTWCDDESNDNTKYERNFIRHDVMPVLQARYPSVQSVIARTASHLAEASTLLEVLAEIDAQDLVVNDSICLQGLAQLGMVRAKNLLRWWFAQHKLAMPTSDHLAEMLTQLLNAKPDAELSINIQHYTLRRYQQRAYLCIPQVSESFDMMWNGEATLMVPDGGLLTFKQVQGAGLALKFGMARLRITNRRGGERFKPDVTRPTRTLKHLLQAGNIPPWQRDHLPLIYWQDTLACVPGIGIAHELKAAVGELGVEVTWQPAAFEAHQTRA</sequence>
<dbReference type="NCBIfam" id="TIGR02433">
    <property type="entry name" value="lysidine_TilS_C"/>
    <property type="match status" value="1"/>
</dbReference>
<evidence type="ECO:0000313" key="11">
    <source>
        <dbReference type="Proteomes" id="UP000297706"/>
    </source>
</evidence>
<comment type="function">
    <text evidence="8">Ligates lysine onto the cytidine present at position 34 of the AUA codon-specific tRNA(Ile) that contains the anticodon CAU, in an ATP-dependent manner. Cytidine is converted to lysidine, thus changing the amino acid specificity of the tRNA from methionine to isoleucine.</text>
</comment>
<comment type="caution">
    <text evidence="10">The sequence shown here is derived from an EMBL/GenBank/DDBJ whole genome shotgun (WGS) entry which is preliminary data.</text>
</comment>
<dbReference type="Gene3D" id="3.40.50.620">
    <property type="entry name" value="HUPs"/>
    <property type="match status" value="1"/>
</dbReference>
<evidence type="ECO:0000313" key="10">
    <source>
        <dbReference type="EMBL" id="TFW73168.1"/>
    </source>
</evidence>
<dbReference type="SMART" id="SM00977">
    <property type="entry name" value="TilS_C"/>
    <property type="match status" value="1"/>
</dbReference>
<dbReference type="PANTHER" id="PTHR43033">
    <property type="entry name" value="TRNA(ILE)-LYSIDINE SYNTHASE-RELATED"/>
    <property type="match status" value="1"/>
</dbReference>
<dbReference type="PANTHER" id="PTHR43033:SF1">
    <property type="entry name" value="TRNA(ILE)-LYSIDINE SYNTHASE-RELATED"/>
    <property type="match status" value="1"/>
</dbReference>
<dbReference type="CDD" id="cd01992">
    <property type="entry name" value="TilS_N"/>
    <property type="match status" value="1"/>
</dbReference>
<dbReference type="SUPFAM" id="SSF52402">
    <property type="entry name" value="Adenine nucleotide alpha hydrolases-like"/>
    <property type="match status" value="1"/>
</dbReference>
<dbReference type="GO" id="GO:0005737">
    <property type="term" value="C:cytoplasm"/>
    <property type="evidence" value="ECO:0007669"/>
    <property type="project" value="UniProtKB-SubCell"/>
</dbReference>
<proteinExistence type="inferred from homology"/>
<keyword evidence="11" id="KW-1185">Reference proteome</keyword>
<comment type="subcellular location">
    <subcellularLocation>
        <location evidence="1 8">Cytoplasm</location>
    </subcellularLocation>
</comment>
<comment type="catalytic activity">
    <reaction evidence="7 8">
        <text>cytidine(34) in tRNA(Ile2) + L-lysine + ATP = lysidine(34) in tRNA(Ile2) + AMP + diphosphate + H(+)</text>
        <dbReference type="Rhea" id="RHEA:43744"/>
        <dbReference type="Rhea" id="RHEA-COMP:10625"/>
        <dbReference type="Rhea" id="RHEA-COMP:10670"/>
        <dbReference type="ChEBI" id="CHEBI:15378"/>
        <dbReference type="ChEBI" id="CHEBI:30616"/>
        <dbReference type="ChEBI" id="CHEBI:32551"/>
        <dbReference type="ChEBI" id="CHEBI:33019"/>
        <dbReference type="ChEBI" id="CHEBI:82748"/>
        <dbReference type="ChEBI" id="CHEBI:83665"/>
        <dbReference type="ChEBI" id="CHEBI:456215"/>
        <dbReference type="EC" id="6.3.4.19"/>
    </reaction>
</comment>
<keyword evidence="4 8" id="KW-0819">tRNA processing</keyword>
<feature type="binding site" evidence="8">
    <location>
        <begin position="74"/>
        <end position="79"/>
    </location>
    <ligand>
        <name>ATP</name>
        <dbReference type="ChEBI" id="CHEBI:30616"/>
    </ligand>
</feature>
<dbReference type="EMBL" id="PQVH01000002">
    <property type="protein sequence ID" value="TFW73168.1"/>
    <property type="molecule type" value="Genomic_DNA"/>
</dbReference>
<evidence type="ECO:0000256" key="3">
    <source>
        <dbReference type="ARBA" id="ARBA00022598"/>
    </source>
</evidence>
<dbReference type="RefSeq" id="WP_135276477.1">
    <property type="nucleotide sequence ID" value="NZ_PQVH01000002.1"/>
</dbReference>
<evidence type="ECO:0000256" key="8">
    <source>
        <dbReference type="HAMAP-Rule" id="MF_01161"/>
    </source>
</evidence>
<dbReference type="Pfam" id="PF09179">
    <property type="entry name" value="TilS"/>
    <property type="match status" value="1"/>
</dbReference>
<evidence type="ECO:0000256" key="6">
    <source>
        <dbReference type="ARBA" id="ARBA00022840"/>
    </source>
</evidence>
<keyword evidence="5 8" id="KW-0547">Nucleotide-binding</keyword>
<dbReference type="SUPFAM" id="SSF56037">
    <property type="entry name" value="PheT/TilS domain"/>
    <property type="match status" value="1"/>
</dbReference>
<evidence type="ECO:0000259" key="9">
    <source>
        <dbReference type="SMART" id="SM00977"/>
    </source>
</evidence>
<dbReference type="InterPro" id="IPR012795">
    <property type="entry name" value="tRNA_Ile_lys_synt_N"/>
</dbReference>
<dbReference type="InterPro" id="IPR015262">
    <property type="entry name" value="tRNA_Ile_lys_synt_subst-bd"/>
</dbReference>
<protein>
    <recommendedName>
        <fullName evidence="8">tRNA(Ile)-lysidine synthase</fullName>
        <ecNumber evidence="8">6.3.4.19</ecNumber>
    </recommendedName>
    <alternativeName>
        <fullName evidence="8">tRNA(Ile)-2-lysyl-cytidine synthase</fullName>
    </alternativeName>
    <alternativeName>
        <fullName evidence="8">tRNA(Ile)-lysidine synthetase</fullName>
    </alternativeName>
</protein>
<reference evidence="10 11" key="1">
    <citation type="submission" date="2018-02" db="EMBL/GenBank/DDBJ databases">
        <title>A novel lanthanide dependent methylotroph, Methylotenera sp. La3113.</title>
        <authorList>
            <person name="Lv H."/>
            <person name="Tani A."/>
        </authorList>
    </citation>
    <scope>NUCLEOTIDE SEQUENCE [LARGE SCALE GENOMIC DNA]</scope>
    <source>
        <strain evidence="10 11">La3113</strain>
    </source>
</reference>
<dbReference type="InterPro" id="IPR011063">
    <property type="entry name" value="TilS/TtcA_N"/>
</dbReference>
<dbReference type="InterPro" id="IPR012094">
    <property type="entry name" value="tRNA_Ile_lys_synt"/>
</dbReference>
<evidence type="ECO:0000256" key="1">
    <source>
        <dbReference type="ARBA" id="ARBA00004496"/>
    </source>
</evidence>
<dbReference type="AlphaFoldDB" id="A0A4Y9VUZ2"/>
<dbReference type="NCBIfam" id="TIGR02432">
    <property type="entry name" value="lysidine_TilS_N"/>
    <property type="match status" value="1"/>
</dbReference>
<gene>
    <name evidence="8 10" type="primary">tilS</name>
    <name evidence="10" type="ORF">C3Y98_02140</name>
</gene>
<evidence type="ECO:0000256" key="5">
    <source>
        <dbReference type="ARBA" id="ARBA00022741"/>
    </source>
</evidence>
<evidence type="ECO:0000256" key="4">
    <source>
        <dbReference type="ARBA" id="ARBA00022694"/>
    </source>
</evidence>
<dbReference type="InterPro" id="IPR014729">
    <property type="entry name" value="Rossmann-like_a/b/a_fold"/>
</dbReference>
<dbReference type="Proteomes" id="UP000297706">
    <property type="component" value="Unassembled WGS sequence"/>
</dbReference>